<evidence type="ECO:0000313" key="2">
    <source>
        <dbReference type="Proteomes" id="UP000217289"/>
    </source>
</evidence>
<evidence type="ECO:0008006" key="3">
    <source>
        <dbReference type="Google" id="ProtNLM"/>
    </source>
</evidence>
<reference evidence="1 2" key="1">
    <citation type="submission" date="2017-06" db="EMBL/GenBank/DDBJ databases">
        <authorList>
            <person name="Kim H.J."/>
            <person name="Triplett B.A."/>
        </authorList>
    </citation>
    <scope>NUCLEOTIDE SEQUENCE [LARGE SCALE GENOMIC DNA]</scope>
    <source>
        <strain evidence="1 2">DSM 14713</strain>
    </source>
</reference>
<dbReference type="AlphaFoldDB" id="A0A250IBH8"/>
<protein>
    <recommendedName>
        <fullName evidence="3">STAS/SEC14 domain-containing protein</fullName>
    </recommendedName>
</protein>
<name>A0A250IBH8_9BACT</name>
<dbReference type="KEGG" id="mbd:MEBOL_002663"/>
<keyword evidence="2" id="KW-1185">Reference proteome</keyword>
<dbReference type="EMBL" id="CP022163">
    <property type="protein sequence ID" value="ATB29214.1"/>
    <property type="molecule type" value="Genomic_DNA"/>
</dbReference>
<gene>
    <name evidence="1" type="ORF">MEBOL_002663</name>
</gene>
<evidence type="ECO:0000313" key="1">
    <source>
        <dbReference type="EMBL" id="ATB29214.1"/>
    </source>
</evidence>
<organism evidence="1 2">
    <name type="scientific">Melittangium boletus DSM 14713</name>
    <dbReference type="NCBI Taxonomy" id="1294270"/>
    <lineage>
        <taxon>Bacteria</taxon>
        <taxon>Pseudomonadati</taxon>
        <taxon>Myxococcota</taxon>
        <taxon>Myxococcia</taxon>
        <taxon>Myxococcales</taxon>
        <taxon>Cystobacterineae</taxon>
        <taxon>Archangiaceae</taxon>
        <taxon>Melittangium</taxon>
    </lineage>
</organism>
<sequence>MAGADGPRWANTVTPARFLSIDDTFWPLLVIRMHGSPTDEQYQDYLDMMTRYLRRGEAYTSIIDMSQAGVSTPGQRQLLADWCRENDRLLRERLLGTSFIVTSALQRLLVNVVFYLKPPTQPHIVVARWEQALPWAADRLEAAGFARHAAQVRRHPALRSAASGG</sequence>
<dbReference type="Proteomes" id="UP000217289">
    <property type="component" value="Chromosome"/>
</dbReference>
<accession>A0A250IBH8</accession>
<proteinExistence type="predicted"/>